<dbReference type="RefSeq" id="WP_004980236.1">
    <property type="nucleotide sequence ID" value="NZ_KB849705.1"/>
</dbReference>
<dbReference type="Pfam" id="PF16220">
    <property type="entry name" value="DUF4880"/>
    <property type="match status" value="1"/>
</dbReference>
<feature type="domain" description="FecR N-terminal" evidence="2">
    <location>
        <begin position="13"/>
        <end position="54"/>
    </location>
</feature>
<gene>
    <name evidence="3" type="ORF">F946_01236</name>
</gene>
<protein>
    <recommendedName>
        <fullName evidence="5">FecR protein domain-containing protein</fullName>
    </recommendedName>
</protein>
<accession>N9CS29</accession>
<reference evidence="3 4" key="1">
    <citation type="submission" date="2013-02" db="EMBL/GenBank/DDBJ databases">
        <title>The Genome Sequence of Acinetobacter johnsonii ANC 3681.</title>
        <authorList>
            <consortium name="The Broad Institute Genome Sequencing Platform"/>
            <consortium name="The Broad Institute Genome Sequencing Center for Infectious Disease"/>
            <person name="Cerqueira G."/>
            <person name="Feldgarden M."/>
            <person name="Courvalin P."/>
            <person name="Perichon B."/>
            <person name="Grillot-Courvalin C."/>
            <person name="Clermont D."/>
            <person name="Rocha E."/>
            <person name="Yoon E.-J."/>
            <person name="Nemec A."/>
            <person name="Walker B."/>
            <person name="Young S.K."/>
            <person name="Zeng Q."/>
            <person name="Gargeya S."/>
            <person name="Fitzgerald M."/>
            <person name="Haas B."/>
            <person name="Abouelleil A."/>
            <person name="Alvarado L."/>
            <person name="Arachchi H.M."/>
            <person name="Berlin A.M."/>
            <person name="Chapman S.B."/>
            <person name="Dewar J."/>
            <person name="Goldberg J."/>
            <person name="Griggs A."/>
            <person name="Gujja S."/>
            <person name="Hansen M."/>
            <person name="Howarth C."/>
            <person name="Imamovic A."/>
            <person name="Larimer J."/>
            <person name="McCowan C."/>
            <person name="Murphy C."/>
            <person name="Neiman D."/>
            <person name="Pearson M."/>
            <person name="Priest M."/>
            <person name="Roberts A."/>
            <person name="Saif S."/>
            <person name="Shea T."/>
            <person name="Sisk P."/>
            <person name="Sykes S."/>
            <person name="Wortman J."/>
            <person name="Nusbaum C."/>
            <person name="Birren B."/>
        </authorList>
    </citation>
    <scope>NUCLEOTIDE SEQUENCE [LARGE SCALE GENOMIC DNA]</scope>
    <source>
        <strain evidence="3 4">ANC 3681</strain>
    </source>
</reference>
<evidence type="ECO:0000313" key="3">
    <source>
        <dbReference type="EMBL" id="ENV73344.1"/>
    </source>
</evidence>
<proteinExistence type="predicted"/>
<dbReference type="Gene3D" id="3.55.50.30">
    <property type="match status" value="1"/>
</dbReference>
<dbReference type="InterPro" id="IPR006860">
    <property type="entry name" value="FecR"/>
</dbReference>
<dbReference type="EMBL" id="APPZ01000006">
    <property type="protein sequence ID" value="ENV73344.1"/>
    <property type="molecule type" value="Genomic_DNA"/>
</dbReference>
<feature type="domain" description="FecR protein" evidence="1">
    <location>
        <begin position="111"/>
        <end position="204"/>
    </location>
</feature>
<dbReference type="Gene3D" id="2.60.120.1440">
    <property type="match status" value="1"/>
</dbReference>
<dbReference type="Proteomes" id="UP000018444">
    <property type="component" value="Unassembled WGS sequence"/>
</dbReference>
<dbReference type="PANTHER" id="PTHR30273:SF2">
    <property type="entry name" value="PROTEIN FECR"/>
    <property type="match status" value="1"/>
</dbReference>
<name>N9CS29_ACIJO</name>
<evidence type="ECO:0008006" key="5">
    <source>
        <dbReference type="Google" id="ProtNLM"/>
    </source>
</evidence>
<evidence type="ECO:0000313" key="4">
    <source>
        <dbReference type="Proteomes" id="UP000018444"/>
    </source>
</evidence>
<organism evidence="3 4">
    <name type="scientific">Acinetobacter johnsonii ANC 3681</name>
    <dbReference type="NCBI Taxonomy" id="1217662"/>
    <lineage>
        <taxon>Bacteria</taxon>
        <taxon>Pseudomonadati</taxon>
        <taxon>Pseudomonadota</taxon>
        <taxon>Gammaproteobacteria</taxon>
        <taxon>Moraxellales</taxon>
        <taxon>Moraxellaceae</taxon>
        <taxon>Acinetobacter</taxon>
    </lineage>
</organism>
<dbReference type="PATRIC" id="fig|1217662.4.peg.1199"/>
<evidence type="ECO:0000259" key="1">
    <source>
        <dbReference type="Pfam" id="PF04773"/>
    </source>
</evidence>
<evidence type="ECO:0000259" key="2">
    <source>
        <dbReference type="Pfam" id="PF16220"/>
    </source>
</evidence>
<dbReference type="GO" id="GO:0016989">
    <property type="term" value="F:sigma factor antagonist activity"/>
    <property type="evidence" value="ECO:0007669"/>
    <property type="project" value="TreeGrafter"/>
</dbReference>
<dbReference type="InterPro" id="IPR032623">
    <property type="entry name" value="FecR_N"/>
</dbReference>
<dbReference type="AlphaFoldDB" id="N9CS29"/>
<comment type="caution">
    <text evidence="3">The sequence shown here is derived from an EMBL/GenBank/DDBJ whole genome shotgun (WGS) entry which is preliminary data.</text>
</comment>
<dbReference type="PIRSF" id="PIRSF018266">
    <property type="entry name" value="FecR"/>
    <property type="match status" value="1"/>
</dbReference>
<dbReference type="GeneID" id="56338433"/>
<dbReference type="PANTHER" id="PTHR30273">
    <property type="entry name" value="PERIPLASMIC SIGNAL SENSOR AND SIGMA FACTOR ACTIVATOR FECR-RELATED"/>
    <property type="match status" value="1"/>
</dbReference>
<dbReference type="HOGENOM" id="CLU_050192_0_0_6"/>
<sequence>MSQPSPLPESILDAAADWLVLIHSGEITEIQLQQFEQWKSESKEHALAILQIERFTQGLSGLPSSFQPDALVESKQKFNTSLKHNMLFGLSGFLVLGLSVYSMPWAKWQANYHTQVGEIKTVPLTDGTKLILASNSYVNVDFSKQTRQIELVEGEIYIQTAKDPQHRPFMVTTQDGKIEALGTQFTVRQEDRHRTKVKVYEHSVALYPAETTTRKLLQQGQRTSFDASSISVINPLQNDQPYWTQHLLVVEQWPLKKVLDELYRYQNGTYFIDPELEKVRVSGVFSLKNPKQSLENLAYTHQLELDYYSAYLLKIKKKIKI</sequence>
<dbReference type="Pfam" id="PF04773">
    <property type="entry name" value="FecR"/>
    <property type="match status" value="1"/>
</dbReference>
<dbReference type="InterPro" id="IPR012373">
    <property type="entry name" value="Ferrdict_sens_TM"/>
</dbReference>